<gene>
    <name evidence="12" type="ORF">ABSH63_04210</name>
</gene>
<keyword evidence="13" id="KW-1185">Reference proteome</keyword>
<organism evidence="12 13">
    <name type="scientific">Sinimarinibacterium thermocellulolyticum</name>
    <dbReference type="NCBI Taxonomy" id="3170016"/>
    <lineage>
        <taxon>Bacteria</taxon>
        <taxon>Pseudomonadati</taxon>
        <taxon>Pseudomonadota</taxon>
        <taxon>Gammaproteobacteria</taxon>
        <taxon>Nevskiales</taxon>
        <taxon>Nevskiaceae</taxon>
        <taxon>Sinimarinibacterium</taxon>
    </lineage>
</organism>
<dbReference type="InterPro" id="IPR010817">
    <property type="entry name" value="HemY_N"/>
</dbReference>
<dbReference type="Pfam" id="PF07219">
    <property type="entry name" value="HemY_N"/>
    <property type="match status" value="1"/>
</dbReference>
<dbReference type="Gene3D" id="1.25.40.10">
    <property type="entry name" value="Tetratricopeptide repeat domain"/>
    <property type="match status" value="2"/>
</dbReference>
<comment type="subcellular location">
    <subcellularLocation>
        <location evidence="2">Cell inner membrane</location>
        <topology evidence="2">Multi-pass membrane protein</topology>
    </subcellularLocation>
</comment>
<evidence type="ECO:0000256" key="1">
    <source>
        <dbReference type="ARBA" id="ARBA00002962"/>
    </source>
</evidence>
<dbReference type="Proteomes" id="UP001465331">
    <property type="component" value="Unassembled WGS sequence"/>
</dbReference>
<accession>A0ABV2A9U8</accession>
<keyword evidence="6 10" id="KW-0812">Transmembrane</keyword>
<keyword evidence="4" id="KW-1003">Cell membrane</keyword>
<evidence type="ECO:0000256" key="9">
    <source>
        <dbReference type="ARBA" id="ARBA00023244"/>
    </source>
</evidence>
<comment type="function">
    <text evidence="1">Involved in a late step of protoheme IX synthesis.</text>
</comment>
<sequence length="395" mass="44289">MIRTLLIAVVALALGAAAAWYLRDETGYVLLGFRGWIVETSLLGLLLGLALLMFGVWLLLRLLVSGVRLPQSLRTMMERRRRERAQRSFEAGLLHLLEGDWQRAEVELVRRAADHHAAQLNYLAAARAAQRLGAGERRDHYLRLATNLSPQVERAALLTRAELQIERGEFVAARESAERLRQIDPQQPYAAELLAEALSGLGDWEALRCLLQEPAVTARLNPAKRRKLLERALLERLRMAEGEARLERLKALWSEAPADARQWPAVRLQYAHSLARLNAQAEAMALASDTLAREWDAGLAELYGSLEPADVVAQLATIEQWLTRYGERPELLLAAGRACLRNRLWGKARSYLEAVIRLAPSAAAYLALARVCEQTQQPDEAQRLYRQGLELTVAP</sequence>
<evidence type="ECO:0000256" key="10">
    <source>
        <dbReference type="SAM" id="Phobius"/>
    </source>
</evidence>
<feature type="domain" description="HemY N-terminal" evidence="11">
    <location>
        <begin position="27"/>
        <end position="133"/>
    </location>
</feature>
<evidence type="ECO:0000313" key="13">
    <source>
        <dbReference type="Proteomes" id="UP001465331"/>
    </source>
</evidence>
<keyword evidence="5" id="KW-0997">Cell inner membrane</keyword>
<dbReference type="SUPFAM" id="SSF48452">
    <property type="entry name" value="TPR-like"/>
    <property type="match status" value="1"/>
</dbReference>
<comment type="caution">
    <text evidence="12">The sequence shown here is derived from an EMBL/GenBank/DDBJ whole genome shotgun (WGS) entry which is preliminary data.</text>
</comment>
<proteinExistence type="predicted"/>
<reference evidence="12 13" key="1">
    <citation type="submission" date="2024-06" db="EMBL/GenBank/DDBJ databases">
        <authorList>
            <person name="Li Z."/>
            <person name="Jiang Y."/>
        </authorList>
    </citation>
    <scope>NUCLEOTIDE SEQUENCE [LARGE SCALE GENOMIC DNA]</scope>
    <source>
        <strain evidence="12 13">HSW-8</strain>
    </source>
</reference>
<dbReference type="EMBL" id="JBEPIJ010000003">
    <property type="protein sequence ID" value="MES0873219.1"/>
    <property type="molecule type" value="Genomic_DNA"/>
</dbReference>
<dbReference type="NCBIfam" id="TIGR00540">
    <property type="entry name" value="TPR_hemY_coli"/>
    <property type="match status" value="1"/>
</dbReference>
<evidence type="ECO:0000256" key="6">
    <source>
        <dbReference type="ARBA" id="ARBA00022692"/>
    </source>
</evidence>
<keyword evidence="9" id="KW-0627">Porphyrin biosynthesis</keyword>
<evidence type="ECO:0000256" key="2">
    <source>
        <dbReference type="ARBA" id="ARBA00004429"/>
    </source>
</evidence>
<keyword evidence="7 10" id="KW-1133">Transmembrane helix</keyword>
<dbReference type="InterPro" id="IPR005254">
    <property type="entry name" value="Heme_biosyn_assoc_TPR_pro"/>
</dbReference>
<feature type="transmembrane region" description="Helical" evidence="10">
    <location>
        <begin position="42"/>
        <end position="64"/>
    </location>
</feature>
<evidence type="ECO:0000256" key="8">
    <source>
        <dbReference type="ARBA" id="ARBA00023136"/>
    </source>
</evidence>
<evidence type="ECO:0000259" key="11">
    <source>
        <dbReference type="Pfam" id="PF07219"/>
    </source>
</evidence>
<dbReference type="InterPro" id="IPR011990">
    <property type="entry name" value="TPR-like_helical_dom_sf"/>
</dbReference>
<dbReference type="RefSeq" id="WP_352887712.1">
    <property type="nucleotide sequence ID" value="NZ_JBEPIJ010000003.1"/>
</dbReference>
<evidence type="ECO:0000256" key="3">
    <source>
        <dbReference type="ARBA" id="ARBA00004744"/>
    </source>
</evidence>
<evidence type="ECO:0000313" key="12">
    <source>
        <dbReference type="EMBL" id="MES0873219.1"/>
    </source>
</evidence>
<evidence type="ECO:0000256" key="4">
    <source>
        <dbReference type="ARBA" id="ARBA00022475"/>
    </source>
</evidence>
<keyword evidence="8 10" id="KW-0472">Membrane</keyword>
<comment type="pathway">
    <text evidence="3">Porphyrin-containing compound metabolism; protoheme biosynthesis.</text>
</comment>
<name>A0ABV2A9U8_9GAMM</name>
<evidence type="ECO:0000256" key="5">
    <source>
        <dbReference type="ARBA" id="ARBA00022519"/>
    </source>
</evidence>
<evidence type="ECO:0000256" key="7">
    <source>
        <dbReference type="ARBA" id="ARBA00022989"/>
    </source>
</evidence>
<protein>
    <submittedName>
        <fullName evidence="12">Heme biosynthesis HemY N-terminal domain-containing protein</fullName>
    </submittedName>
</protein>